<protein>
    <submittedName>
        <fullName evidence="1">Uncharacterized protein</fullName>
    </submittedName>
</protein>
<sequence length="127" mass="14081">MISPAMTPHSNLSLSLLSLHCNNLQYFHKRKCFHIPCNKRTHSSRSQLPFQQAGIYHIVPAHPRSSTHPPKKETCRSPTLGVPCRGMEIANTYPIAFPVSPSGGLIAKAIYHNTSSNVLFQSPGHKQ</sequence>
<gene>
    <name evidence="1" type="ORF">DSO57_1023245</name>
</gene>
<dbReference type="Proteomes" id="UP001165960">
    <property type="component" value="Unassembled WGS sequence"/>
</dbReference>
<evidence type="ECO:0000313" key="2">
    <source>
        <dbReference type="Proteomes" id="UP001165960"/>
    </source>
</evidence>
<dbReference type="EMBL" id="QTSX02007220">
    <property type="protein sequence ID" value="KAJ9049559.1"/>
    <property type="molecule type" value="Genomic_DNA"/>
</dbReference>
<organism evidence="1 2">
    <name type="scientific">Entomophthora muscae</name>
    <dbReference type="NCBI Taxonomy" id="34485"/>
    <lineage>
        <taxon>Eukaryota</taxon>
        <taxon>Fungi</taxon>
        <taxon>Fungi incertae sedis</taxon>
        <taxon>Zoopagomycota</taxon>
        <taxon>Entomophthoromycotina</taxon>
        <taxon>Entomophthoromycetes</taxon>
        <taxon>Entomophthorales</taxon>
        <taxon>Entomophthoraceae</taxon>
        <taxon>Entomophthora</taxon>
    </lineage>
</organism>
<accession>A0ACC2RHR2</accession>
<keyword evidence="2" id="KW-1185">Reference proteome</keyword>
<reference evidence="1" key="1">
    <citation type="submission" date="2022-04" db="EMBL/GenBank/DDBJ databases">
        <title>Genome of the entomopathogenic fungus Entomophthora muscae.</title>
        <authorList>
            <person name="Elya C."/>
            <person name="Lovett B.R."/>
            <person name="Lee E."/>
            <person name="Macias A.M."/>
            <person name="Hajek A.E."/>
            <person name="De Bivort B.L."/>
            <person name="Kasson M.T."/>
            <person name="De Fine Licht H.H."/>
            <person name="Stajich J.E."/>
        </authorList>
    </citation>
    <scope>NUCLEOTIDE SEQUENCE</scope>
    <source>
        <strain evidence="1">Berkeley</strain>
    </source>
</reference>
<proteinExistence type="predicted"/>
<comment type="caution">
    <text evidence="1">The sequence shown here is derived from an EMBL/GenBank/DDBJ whole genome shotgun (WGS) entry which is preliminary data.</text>
</comment>
<name>A0ACC2RHR2_9FUNG</name>
<evidence type="ECO:0000313" key="1">
    <source>
        <dbReference type="EMBL" id="KAJ9049559.1"/>
    </source>
</evidence>